<dbReference type="GO" id="GO:0003909">
    <property type="term" value="F:DNA ligase activity"/>
    <property type="evidence" value="ECO:0007669"/>
    <property type="project" value="TreeGrafter"/>
</dbReference>
<protein>
    <recommendedName>
        <fullName evidence="1">3'-phosphate/5'-hydroxy nucleic acid ligase</fullName>
        <ecNumber evidence="1">6.5.1.8</ecNumber>
    </recommendedName>
</protein>
<evidence type="ECO:0000313" key="12">
    <source>
        <dbReference type="EMBL" id="PMC59049.1"/>
    </source>
</evidence>
<evidence type="ECO:0000256" key="6">
    <source>
        <dbReference type="ARBA" id="ARBA00023134"/>
    </source>
</evidence>
<dbReference type="GO" id="GO:0006396">
    <property type="term" value="P:RNA processing"/>
    <property type="evidence" value="ECO:0007669"/>
    <property type="project" value="InterPro"/>
</dbReference>
<feature type="binding site" evidence="10">
    <location>
        <begin position="161"/>
        <end position="165"/>
    </location>
    <ligand>
        <name>GMP</name>
        <dbReference type="ChEBI" id="CHEBI:58115"/>
    </ligand>
</feature>
<keyword evidence="2 12" id="KW-0436">Ligase</keyword>
<dbReference type="PANTHER" id="PTHR43749:SF2">
    <property type="entry name" value="RNA-SPLICING LIGASE RTCB"/>
    <property type="match status" value="1"/>
</dbReference>
<evidence type="ECO:0000256" key="4">
    <source>
        <dbReference type="ARBA" id="ARBA00022741"/>
    </source>
</evidence>
<feature type="binding site" evidence="10">
    <location>
        <begin position="257"/>
        <end position="258"/>
    </location>
    <ligand>
        <name>GMP</name>
        <dbReference type="ChEBI" id="CHEBI:58115"/>
    </ligand>
</feature>
<keyword evidence="13" id="KW-1185">Reference proteome</keyword>
<reference evidence="12 13" key="1">
    <citation type="submission" date="2017-09" db="EMBL/GenBank/DDBJ databases">
        <title>Bacterial strain isolated from the female urinary microbiota.</title>
        <authorList>
            <person name="Thomas-White K."/>
            <person name="Kumar N."/>
            <person name="Forster S."/>
            <person name="Putonti C."/>
            <person name="Lawley T."/>
            <person name="Wolfe A.J."/>
        </authorList>
    </citation>
    <scope>NUCLEOTIDE SEQUENCE [LARGE SCALE GENOMIC DNA]</scope>
    <source>
        <strain evidence="12 13">UMB0852</strain>
    </source>
</reference>
<evidence type="ECO:0000256" key="8">
    <source>
        <dbReference type="ARBA" id="ARBA00047746"/>
    </source>
</evidence>
<dbReference type="InterPro" id="IPR001233">
    <property type="entry name" value="RtcB"/>
</dbReference>
<keyword evidence="6 10" id="KW-0342">GTP-binding</keyword>
<keyword evidence="3 11" id="KW-0479">Metal-binding</keyword>
<name>A0A2N6SPR5_9LACT</name>
<evidence type="ECO:0000256" key="10">
    <source>
        <dbReference type="PIRSR" id="PIRSR601233-2"/>
    </source>
</evidence>
<dbReference type="GO" id="GO:0006281">
    <property type="term" value="P:DNA repair"/>
    <property type="evidence" value="ECO:0007669"/>
    <property type="project" value="TreeGrafter"/>
</dbReference>
<dbReference type="PANTHER" id="PTHR43749">
    <property type="entry name" value="RNA-SPLICING LIGASE RTCB"/>
    <property type="match status" value="1"/>
</dbReference>
<evidence type="ECO:0000256" key="11">
    <source>
        <dbReference type="PIRSR" id="PIRSR601233-3"/>
    </source>
</evidence>
<comment type="catalytic activity">
    <reaction evidence="8">
        <text>a 3'-end 3'-phospho-ribonucleotide-RNA + a 5'-end dephospho-ribonucleoside-RNA + GTP = a ribonucleotidyl-ribonucleotide-RNA + GMP + diphosphate</text>
        <dbReference type="Rhea" id="RHEA:68076"/>
        <dbReference type="Rhea" id="RHEA-COMP:10463"/>
        <dbReference type="Rhea" id="RHEA-COMP:13936"/>
        <dbReference type="Rhea" id="RHEA-COMP:17355"/>
        <dbReference type="ChEBI" id="CHEBI:33019"/>
        <dbReference type="ChEBI" id="CHEBI:37565"/>
        <dbReference type="ChEBI" id="CHEBI:58115"/>
        <dbReference type="ChEBI" id="CHEBI:83062"/>
        <dbReference type="ChEBI" id="CHEBI:138284"/>
        <dbReference type="ChEBI" id="CHEBI:173118"/>
        <dbReference type="EC" id="6.5.1.8"/>
    </reaction>
</comment>
<feature type="active site" description="GMP-histidine intermediate" evidence="9">
    <location>
        <position position="307"/>
    </location>
</feature>
<dbReference type="Pfam" id="PF01139">
    <property type="entry name" value="RtcB"/>
    <property type="match status" value="1"/>
</dbReference>
<dbReference type="SUPFAM" id="SSF103365">
    <property type="entry name" value="Hypothetical protein PH1602"/>
    <property type="match status" value="1"/>
</dbReference>
<evidence type="ECO:0000256" key="5">
    <source>
        <dbReference type="ARBA" id="ARBA00022800"/>
    </source>
</evidence>
<evidence type="ECO:0000256" key="7">
    <source>
        <dbReference type="ARBA" id="ARBA00023211"/>
    </source>
</evidence>
<dbReference type="GO" id="GO:0005525">
    <property type="term" value="F:GTP binding"/>
    <property type="evidence" value="ECO:0007669"/>
    <property type="project" value="UniProtKB-KW"/>
</dbReference>
<keyword evidence="4 10" id="KW-0547">Nucleotide-binding</keyword>
<gene>
    <name evidence="12" type="ORF">CJ205_00875</name>
</gene>
<dbReference type="Gene3D" id="3.90.1860.10">
    <property type="entry name" value="tRNA-splicing ligase RtcB"/>
    <property type="match status" value="1"/>
</dbReference>
<feature type="binding site" evidence="10">
    <location>
        <begin position="307"/>
        <end position="310"/>
    </location>
    <ligand>
        <name>GMP</name>
        <dbReference type="ChEBI" id="CHEBI:58115"/>
    </ligand>
</feature>
<feature type="binding site" evidence="11">
    <location>
        <position position="83"/>
    </location>
    <ligand>
        <name>Mn(2+)</name>
        <dbReference type="ChEBI" id="CHEBI:29035"/>
        <label>1</label>
    </ligand>
</feature>
<dbReference type="EMBL" id="PNHE01000002">
    <property type="protein sequence ID" value="PMC59049.1"/>
    <property type="molecule type" value="Genomic_DNA"/>
</dbReference>
<dbReference type="Proteomes" id="UP000235682">
    <property type="component" value="Unassembled WGS sequence"/>
</dbReference>
<evidence type="ECO:0000256" key="3">
    <source>
        <dbReference type="ARBA" id="ARBA00022723"/>
    </source>
</evidence>
<dbReference type="GO" id="GO:0030145">
    <property type="term" value="F:manganese ion binding"/>
    <property type="evidence" value="ECO:0007669"/>
    <property type="project" value="TreeGrafter"/>
</dbReference>
<evidence type="ECO:0000313" key="13">
    <source>
        <dbReference type="Proteomes" id="UP000235682"/>
    </source>
</evidence>
<comment type="caution">
    <text evidence="12">The sequence shown here is derived from an EMBL/GenBank/DDBJ whole genome shotgun (WGS) entry which is preliminary data.</text>
</comment>
<dbReference type="InterPro" id="IPR036025">
    <property type="entry name" value="RtcB-like_sf"/>
</dbReference>
<comment type="cofactor">
    <cofactor evidence="11">
        <name>Mn(2+)</name>
        <dbReference type="ChEBI" id="CHEBI:29035"/>
    </cofactor>
    <text evidence="11">Binds 2 manganese ions per subunit.</text>
</comment>
<sequence length="379" mass="42784">MSNQTNPLIVQGEYAKAKVFAPKADEGVLNQIEAMTDHPMAEDTHIRIMPDCHVGKGSTIGTTIQLPKDQADWRVCPNVVGVDIGCGMYSVQIDSLNPNTMPQLDRAIKQQIPTGFKVHKSQRQVRYPQEIKEALDRLTIPMNKDLYDRLVRSLGTLGGGNHFIELSRSNDGSYWLTIHSGSRNLGVQVAEYHQQIAHQMTNTRRSDLDYLTDDPLDNYLNDVTVAQTFAHLNRKAMIETILEQMGWQAVDQFDSIHNFVDPKEGIIRKGATSAHEGERLLIPLNMKDGSLIARGLGNKDWNYSAPHGAGRLMSRTQARKQLKINEFQQMMKGIYSTSVNRRTIDEAPLAYKPKEWILDEIDPTVEVLHHLTPIYNFKG</sequence>
<keyword evidence="7 11" id="KW-0464">Manganese</keyword>
<evidence type="ECO:0000256" key="9">
    <source>
        <dbReference type="PIRSR" id="PIRSR601233-1"/>
    </source>
</evidence>
<accession>A0A2N6SPR5</accession>
<feature type="binding site" evidence="11">
    <location>
        <position position="162"/>
    </location>
    <ligand>
        <name>Mn(2+)</name>
        <dbReference type="ChEBI" id="CHEBI:29035"/>
        <label>1</label>
    </ligand>
</feature>
<feature type="binding site" evidence="10">
    <location>
        <position position="290"/>
    </location>
    <ligand>
        <name>GMP</name>
        <dbReference type="ChEBI" id="CHEBI:58115"/>
    </ligand>
</feature>
<dbReference type="GO" id="GO:0042245">
    <property type="term" value="P:RNA repair"/>
    <property type="evidence" value="ECO:0007669"/>
    <property type="project" value="UniProtKB-KW"/>
</dbReference>
<dbReference type="EC" id="6.5.1.8" evidence="1"/>
<dbReference type="RefSeq" id="WP_102227661.1">
    <property type="nucleotide sequence ID" value="NZ_PNFY01000012.1"/>
</dbReference>
<evidence type="ECO:0000256" key="2">
    <source>
        <dbReference type="ARBA" id="ARBA00022598"/>
    </source>
</evidence>
<feature type="binding site" evidence="11">
    <location>
        <position position="257"/>
    </location>
    <ligand>
        <name>Mn(2+)</name>
        <dbReference type="ChEBI" id="CHEBI:29035"/>
        <label>2</label>
    </ligand>
</feature>
<proteinExistence type="predicted"/>
<feature type="binding site" evidence="11">
    <location>
        <position position="179"/>
    </location>
    <ligand>
        <name>Mn(2+)</name>
        <dbReference type="ChEBI" id="CHEBI:29035"/>
        <label>2</label>
    </ligand>
</feature>
<dbReference type="InterPro" id="IPR052915">
    <property type="entry name" value="RtcB-like"/>
</dbReference>
<dbReference type="STRING" id="84521.SAMN04487994_10037"/>
<organism evidence="12 13">
    <name type="scientific">Dolosicoccus paucivorans</name>
    <dbReference type="NCBI Taxonomy" id="84521"/>
    <lineage>
        <taxon>Bacteria</taxon>
        <taxon>Bacillati</taxon>
        <taxon>Bacillota</taxon>
        <taxon>Bacilli</taxon>
        <taxon>Lactobacillales</taxon>
        <taxon>Aerococcaceae</taxon>
        <taxon>Dolosicoccus</taxon>
    </lineage>
</organism>
<dbReference type="GO" id="GO:0170057">
    <property type="term" value="F:RNA ligase (GTP) activity"/>
    <property type="evidence" value="ECO:0007669"/>
    <property type="project" value="UniProtKB-EC"/>
</dbReference>
<keyword evidence="5" id="KW-0692">RNA repair</keyword>
<evidence type="ECO:0000256" key="1">
    <source>
        <dbReference type="ARBA" id="ARBA00012726"/>
    </source>
</evidence>
<dbReference type="OrthoDB" id="9802323at2"/>
<feature type="binding site" evidence="10">
    <location>
        <begin position="283"/>
        <end position="286"/>
    </location>
    <ligand>
        <name>GMP</name>
        <dbReference type="ChEBI" id="CHEBI:58115"/>
    </ligand>
</feature>
<dbReference type="AlphaFoldDB" id="A0A2N6SPR5"/>